<evidence type="ECO:0000313" key="2">
    <source>
        <dbReference type="EMBL" id="EIG29086.1"/>
    </source>
</evidence>
<proteinExistence type="predicted"/>
<accession>I2NTC5</accession>
<organism evidence="2 3">
    <name type="scientific">Neisseria sicca VK64</name>
    <dbReference type="NCBI Taxonomy" id="1095748"/>
    <lineage>
        <taxon>Bacteria</taxon>
        <taxon>Pseudomonadati</taxon>
        <taxon>Pseudomonadota</taxon>
        <taxon>Betaproteobacteria</taxon>
        <taxon>Neisseriales</taxon>
        <taxon>Neisseriaceae</taxon>
        <taxon>Neisseria</taxon>
    </lineage>
</organism>
<sequence length="77" mass="8742">MTPKAFRRPLMEINGIWRGLIENLPPRHQISLGKDLNRMARQHFANSKRSSENRPPLLNCTPKVGHIPSNSQGAVFL</sequence>
<evidence type="ECO:0000256" key="1">
    <source>
        <dbReference type="SAM" id="MobiDB-lite"/>
    </source>
</evidence>
<gene>
    <name evidence="2" type="ORF">HMPREF1051_3191</name>
</gene>
<reference evidence="2 3" key="1">
    <citation type="submission" date="2012-04" db="EMBL/GenBank/DDBJ databases">
        <authorList>
            <person name="Harkins D.M."/>
            <person name="Madupu R."/>
            <person name="Durkin A.S."/>
            <person name="Torralba M."/>
            <person name="Methe B."/>
            <person name="Sutton G.G."/>
            <person name="Nelson K.E."/>
        </authorList>
    </citation>
    <scope>NUCLEOTIDE SEQUENCE [LARGE SCALE GENOMIC DNA]</scope>
    <source>
        <strain evidence="2 3">VK64</strain>
    </source>
</reference>
<dbReference type="EMBL" id="AJMT01000088">
    <property type="protein sequence ID" value="EIG29086.1"/>
    <property type="molecule type" value="Genomic_DNA"/>
</dbReference>
<protein>
    <submittedName>
        <fullName evidence="2">Uncharacterized protein</fullName>
    </submittedName>
</protein>
<feature type="region of interest" description="Disordered" evidence="1">
    <location>
        <begin position="44"/>
        <end position="64"/>
    </location>
</feature>
<name>I2NTC5_NEISI</name>
<comment type="caution">
    <text evidence="2">The sequence shown here is derived from an EMBL/GenBank/DDBJ whole genome shotgun (WGS) entry which is preliminary data.</text>
</comment>
<evidence type="ECO:0000313" key="3">
    <source>
        <dbReference type="Proteomes" id="UP000004473"/>
    </source>
</evidence>
<dbReference type="AlphaFoldDB" id="I2NTC5"/>
<dbReference type="Proteomes" id="UP000004473">
    <property type="component" value="Unassembled WGS sequence"/>
</dbReference>